<evidence type="ECO:0000256" key="1">
    <source>
        <dbReference type="SAM" id="SignalP"/>
    </source>
</evidence>
<dbReference type="AlphaFoldDB" id="A0A1H3QGN8"/>
<keyword evidence="1" id="KW-0732">Signal</keyword>
<keyword evidence="3" id="KW-1185">Reference proteome</keyword>
<dbReference type="RefSeq" id="WP_091730462.1">
    <property type="nucleotide sequence ID" value="NZ_FNQE01000020.1"/>
</dbReference>
<feature type="chain" id="PRO_5011621823" description="Copper amine oxidase N-terminal domain-containing protein" evidence="1">
    <location>
        <begin position="24"/>
        <end position="444"/>
    </location>
</feature>
<gene>
    <name evidence="2" type="ORF">SAMN05660462_01948</name>
</gene>
<sequence length="444" mass="50827">MRKLLSIVLIFTFILSTVTVAFAAPIPGTDNVAYRAPQEKAIKKLVTIYVNDKPVQFEIYKIENTKYYKIRDVAKAINGTENQFNVVWNTSKKSVEILTETPYTEVGGELQVTNSPEIGQMDINKYHPLYLDGEEAFGISIINGNGYMTLPHLSNLTGFETTWDYVNGDKITINTRPFARNEYKLSTNPPYTFSQTKMDYPYNFYIEGKGYLDFGKDKPFMENGAYYLPIEHLAYLGNWEYVWEPETGSILLGRYYTEETAYKHNLDYHIMGSDSDGAPVYYGYDLRNGNPIIKDRYYGASNEVRLKVNSSISEHKTVYKPTKWALDFTASGGIYLDTYSGKVVSINNDTVSDGSLDREYKVILKDGKPYLEKQALTDTIVLPMLIAEHEKTFYYGSGEYLKEIMQKVVNPNLKMQETFNDGKSYMETMEDLFKDIPVYVPPTN</sequence>
<proteinExistence type="predicted"/>
<reference evidence="2 3" key="1">
    <citation type="submission" date="2016-10" db="EMBL/GenBank/DDBJ databases">
        <authorList>
            <person name="de Groot N.N."/>
        </authorList>
    </citation>
    <scope>NUCLEOTIDE SEQUENCE [LARGE SCALE GENOMIC DNA]</scope>
    <source>
        <strain evidence="2 3">DSM 21650</strain>
    </source>
</reference>
<dbReference type="EMBL" id="FNQE01000020">
    <property type="protein sequence ID" value="SDZ12692.1"/>
    <property type="molecule type" value="Genomic_DNA"/>
</dbReference>
<name>A0A1H3QGN8_9FIRM</name>
<dbReference type="OrthoDB" id="1864213at2"/>
<dbReference type="STRING" id="415015.SAMN05660462_01948"/>
<evidence type="ECO:0008006" key="4">
    <source>
        <dbReference type="Google" id="ProtNLM"/>
    </source>
</evidence>
<feature type="signal peptide" evidence="1">
    <location>
        <begin position="1"/>
        <end position="23"/>
    </location>
</feature>
<protein>
    <recommendedName>
        <fullName evidence="4">Copper amine oxidase N-terminal domain-containing protein</fullName>
    </recommendedName>
</protein>
<organism evidence="2 3">
    <name type="scientific">Proteiniborus ethanoligenes</name>
    <dbReference type="NCBI Taxonomy" id="415015"/>
    <lineage>
        <taxon>Bacteria</taxon>
        <taxon>Bacillati</taxon>
        <taxon>Bacillota</taxon>
        <taxon>Clostridia</taxon>
        <taxon>Eubacteriales</taxon>
        <taxon>Proteiniborus</taxon>
    </lineage>
</organism>
<dbReference type="Proteomes" id="UP000198625">
    <property type="component" value="Unassembled WGS sequence"/>
</dbReference>
<evidence type="ECO:0000313" key="2">
    <source>
        <dbReference type="EMBL" id="SDZ12692.1"/>
    </source>
</evidence>
<evidence type="ECO:0000313" key="3">
    <source>
        <dbReference type="Proteomes" id="UP000198625"/>
    </source>
</evidence>
<accession>A0A1H3QGN8</accession>